<reference evidence="11 12" key="1">
    <citation type="journal article" date="2019" name="ISME J.">
        <title>Genome analyses of uncultured TG2/ZB3 bacteria in 'Margulisbacteria' specifically attached to ectosymbiotic spirochetes of protists in the termite gut.</title>
        <authorList>
            <person name="Utami Y.D."/>
            <person name="Kuwahara H."/>
            <person name="Igai K."/>
            <person name="Murakami T."/>
            <person name="Sugaya K."/>
            <person name="Morikawa T."/>
            <person name="Nagura Y."/>
            <person name="Yuki M."/>
            <person name="Deevong P."/>
            <person name="Inoue T."/>
            <person name="Kihara K."/>
            <person name="Lo N."/>
            <person name="Yamada A."/>
            <person name="Ohkuma M."/>
            <person name="Hongoh Y."/>
        </authorList>
    </citation>
    <scope>NUCLEOTIDE SEQUENCE [LARGE SCALE GENOMIC DNA]</scope>
    <source>
        <strain evidence="11">NkOx7-01</strain>
    </source>
</reference>
<dbReference type="Gene3D" id="1.20.1640.10">
    <property type="entry name" value="Multidrug efflux transporter AcrB transmembrane domain"/>
    <property type="match status" value="1"/>
</dbReference>
<feature type="transmembrane region" description="Helical" evidence="9">
    <location>
        <begin position="9"/>
        <end position="29"/>
    </location>
</feature>
<dbReference type="Gene3D" id="3.30.70.2040">
    <property type="match status" value="1"/>
</dbReference>
<organism evidence="11 12">
    <name type="scientific">Termititenax aidoneus</name>
    <dbReference type="NCBI Taxonomy" id="2218524"/>
    <lineage>
        <taxon>Bacteria</taxon>
        <taxon>Bacillati</taxon>
        <taxon>Candidatus Margulisiibacteriota</taxon>
        <taxon>Candidatus Termititenacia</taxon>
        <taxon>Candidatus Termititenacales</taxon>
        <taxon>Candidatus Termititenacaceae</taxon>
        <taxon>Candidatus Termititenax</taxon>
    </lineage>
</organism>
<keyword evidence="12" id="KW-1185">Reference proteome</keyword>
<accession>A0A388T8A1</accession>
<dbReference type="PANTHER" id="PTHR30081">
    <property type="entry name" value="PROTEIN-EXPORT MEMBRANE PROTEIN SEC"/>
    <property type="match status" value="1"/>
</dbReference>
<name>A0A388T8A1_TERA1</name>
<dbReference type="InterPro" id="IPR022813">
    <property type="entry name" value="SecD/SecF_arch_bac"/>
</dbReference>
<feature type="transmembrane region" description="Helical" evidence="9">
    <location>
        <begin position="266"/>
        <end position="288"/>
    </location>
</feature>
<evidence type="ECO:0000313" key="11">
    <source>
        <dbReference type="EMBL" id="GBR72588.1"/>
    </source>
</evidence>
<dbReference type="Pfam" id="PF07549">
    <property type="entry name" value="Sec_GG"/>
    <property type="match status" value="1"/>
</dbReference>
<feature type="transmembrane region" description="Helical" evidence="9">
    <location>
        <begin position="155"/>
        <end position="176"/>
    </location>
</feature>
<evidence type="ECO:0000256" key="4">
    <source>
        <dbReference type="ARBA" id="ARBA00022692"/>
    </source>
</evidence>
<keyword evidence="6 9" id="KW-1133">Transmembrane helix</keyword>
<comment type="subcellular location">
    <subcellularLocation>
        <location evidence="1 9">Cell membrane</location>
        <topology evidence="1 9">Multi-pass membrane protein</topology>
    </subcellularLocation>
</comment>
<dbReference type="GO" id="GO:0015450">
    <property type="term" value="F:protein-transporting ATPase activity"/>
    <property type="evidence" value="ECO:0007669"/>
    <property type="project" value="InterPro"/>
</dbReference>
<feature type="transmembrane region" description="Helical" evidence="9">
    <location>
        <begin position="131"/>
        <end position="148"/>
    </location>
</feature>
<dbReference type="AlphaFoldDB" id="A0A388T8A1"/>
<keyword evidence="3 9" id="KW-1003">Cell membrane</keyword>
<feature type="transmembrane region" description="Helical" evidence="9">
    <location>
        <begin position="233"/>
        <end position="254"/>
    </location>
</feature>
<dbReference type="NCBIfam" id="TIGR00916">
    <property type="entry name" value="2A0604s01"/>
    <property type="match status" value="1"/>
</dbReference>
<comment type="function">
    <text evidence="9">Part of the Sec protein translocase complex. Interacts with the SecYEG preprotein conducting channel. SecDF uses the proton motive force (PMF) to complete protein translocation after the ATP-dependent function of SecA.</text>
</comment>
<evidence type="ECO:0000256" key="9">
    <source>
        <dbReference type="HAMAP-Rule" id="MF_01464"/>
    </source>
</evidence>
<dbReference type="InterPro" id="IPR055344">
    <property type="entry name" value="SecD_SecF_C_bact"/>
</dbReference>
<dbReference type="Proteomes" id="UP000269352">
    <property type="component" value="Unassembled WGS sequence"/>
</dbReference>
<dbReference type="HAMAP" id="MF_01464_B">
    <property type="entry name" value="SecF_B"/>
    <property type="match status" value="1"/>
</dbReference>
<dbReference type="InterPro" id="IPR048634">
    <property type="entry name" value="SecD_SecF_C"/>
</dbReference>
<dbReference type="InterPro" id="IPR022646">
    <property type="entry name" value="SecD/SecF_CS"/>
</dbReference>
<dbReference type="GO" id="GO:0005886">
    <property type="term" value="C:plasma membrane"/>
    <property type="evidence" value="ECO:0007669"/>
    <property type="project" value="UniProtKB-SubCell"/>
</dbReference>
<keyword evidence="4 9" id="KW-0812">Transmembrane</keyword>
<dbReference type="PANTHER" id="PTHR30081:SF8">
    <property type="entry name" value="PROTEIN TRANSLOCASE SUBUNIT SECF"/>
    <property type="match status" value="1"/>
</dbReference>
<keyword evidence="8 9" id="KW-0472">Membrane</keyword>
<evidence type="ECO:0000256" key="5">
    <source>
        <dbReference type="ARBA" id="ARBA00022927"/>
    </source>
</evidence>
<dbReference type="EMBL" id="BGZN01000001">
    <property type="protein sequence ID" value="GBR72588.1"/>
    <property type="molecule type" value="Genomic_DNA"/>
</dbReference>
<dbReference type="GO" id="GO:0006605">
    <property type="term" value="P:protein targeting"/>
    <property type="evidence" value="ECO:0007669"/>
    <property type="project" value="UniProtKB-UniRule"/>
</dbReference>
<comment type="caution">
    <text evidence="11">The sequence shown here is derived from an EMBL/GenBank/DDBJ whole genome shotgun (WGS) entry which is preliminary data.</text>
</comment>
<dbReference type="SUPFAM" id="SSF82866">
    <property type="entry name" value="Multidrug efflux transporter AcrB transmembrane domain"/>
    <property type="match status" value="1"/>
</dbReference>
<comment type="subunit">
    <text evidence="9">Forms a complex with SecD. Part of the essential Sec protein translocation apparatus which comprises SecA, SecYEG and auxiliary proteins SecDF. Other proteins may also be involved.</text>
</comment>
<evidence type="ECO:0000259" key="10">
    <source>
        <dbReference type="Pfam" id="PF02355"/>
    </source>
</evidence>
<dbReference type="GO" id="GO:0043952">
    <property type="term" value="P:protein transport by the Sec complex"/>
    <property type="evidence" value="ECO:0007669"/>
    <property type="project" value="UniProtKB-UniRule"/>
</dbReference>
<evidence type="ECO:0000256" key="8">
    <source>
        <dbReference type="ARBA" id="ARBA00023136"/>
    </source>
</evidence>
<evidence type="ECO:0000256" key="7">
    <source>
        <dbReference type="ARBA" id="ARBA00023010"/>
    </source>
</evidence>
<evidence type="ECO:0000256" key="2">
    <source>
        <dbReference type="ARBA" id="ARBA00022448"/>
    </source>
</evidence>
<feature type="domain" description="Protein export membrane protein SecD/SecF C-terminal" evidence="10">
    <location>
        <begin position="103"/>
        <end position="289"/>
    </location>
</feature>
<evidence type="ECO:0000313" key="12">
    <source>
        <dbReference type="Proteomes" id="UP000269352"/>
    </source>
</evidence>
<gene>
    <name evidence="9 11" type="primary">secF</name>
    <name evidence="11" type="ORF">NO1_0096</name>
</gene>
<dbReference type="GO" id="GO:0065002">
    <property type="term" value="P:intracellular protein transmembrane transport"/>
    <property type="evidence" value="ECO:0007669"/>
    <property type="project" value="UniProtKB-UniRule"/>
</dbReference>
<feature type="transmembrane region" description="Helical" evidence="9">
    <location>
        <begin position="182"/>
        <end position="203"/>
    </location>
</feature>
<dbReference type="InterPro" id="IPR022645">
    <property type="entry name" value="SecD/SecF_bac"/>
</dbReference>
<evidence type="ECO:0000256" key="1">
    <source>
        <dbReference type="ARBA" id="ARBA00004651"/>
    </source>
</evidence>
<evidence type="ECO:0000256" key="6">
    <source>
        <dbReference type="ARBA" id="ARBA00022989"/>
    </source>
</evidence>
<comment type="similarity">
    <text evidence="9">Belongs to the SecD/SecF family. SecF subfamily.</text>
</comment>
<keyword evidence="5 9" id="KW-0653">Protein transport</keyword>
<evidence type="ECO:0000256" key="3">
    <source>
        <dbReference type="ARBA" id="ARBA00022475"/>
    </source>
</evidence>
<proteinExistence type="inferred from homology"/>
<dbReference type="PRINTS" id="PR01755">
    <property type="entry name" value="SECFTRNLCASE"/>
</dbReference>
<dbReference type="InterPro" id="IPR005665">
    <property type="entry name" value="SecF_bac"/>
</dbReference>
<dbReference type="Pfam" id="PF02355">
    <property type="entry name" value="SecD_SecF_C"/>
    <property type="match status" value="1"/>
</dbReference>
<dbReference type="NCBIfam" id="TIGR00966">
    <property type="entry name" value="transloc_SecF"/>
    <property type="match status" value="1"/>
</dbReference>
<keyword evidence="2 9" id="KW-0813">Transport</keyword>
<sequence>MSFVKWSKLWFALGGLFIAASLAVLLFNWRTTGQVFNLGIDFTGGTVWIVRFEQPVALAELRAKLSGERVDITTIQAQNSAREDFRLKTIEMSEARREQFAGILQENFGNYELLSFENIGASAGSDLSRQALVLIILVLSGMLIYITFRFEFWTGLAAVLCLLHDMLVTLGAVSFLRLDFNLSMIAAVLTIVGYSINATIIIFDRVRENLRSERQPVPQPDFAAVADASLRSVLGRCIMTSFTTILAVLAVYLFGGVSIKNFALTMLIGFAAGTYSSIFLAAPLYALFRKAA</sequence>
<protein>
    <recommendedName>
        <fullName evidence="9">Protein-export membrane protein SecF</fullName>
    </recommendedName>
</protein>
<keyword evidence="7 9" id="KW-0811">Translocation</keyword>